<evidence type="ECO:0000313" key="4">
    <source>
        <dbReference type="EMBL" id="MPN65127.1"/>
    </source>
</evidence>
<protein>
    <submittedName>
        <fullName evidence="4">Protein translocase subunit SecA</fullName>
    </submittedName>
</protein>
<dbReference type="Gene3D" id="1.10.3060.10">
    <property type="entry name" value="Helical scaffold and wing domains of SecA"/>
    <property type="match status" value="1"/>
</dbReference>
<name>A0A645JP76_9ZZZZ</name>
<evidence type="ECO:0000256" key="2">
    <source>
        <dbReference type="SAM" id="MobiDB-lite"/>
    </source>
</evidence>
<keyword evidence="1" id="KW-0963">Cytoplasm</keyword>
<organism evidence="4">
    <name type="scientific">bioreactor metagenome</name>
    <dbReference type="NCBI Taxonomy" id="1076179"/>
    <lineage>
        <taxon>unclassified sequences</taxon>
        <taxon>metagenomes</taxon>
        <taxon>ecological metagenomes</taxon>
    </lineage>
</organism>
<evidence type="ECO:0000259" key="3">
    <source>
        <dbReference type="Pfam" id="PF07516"/>
    </source>
</evidence>
<dbReference type="InterPro" id="IPR011116">
    <property type="entry name" value="SecA_Wing/Scaffold"/>
</dbReference>
<dbReference type="EMBL" id="VSSQ01147033">
    <property type="protein sequence ID" value="MPN65127.1"/>
    <property type="molecule type" value="Genomic_DNA"/>
</dbReference>
<feature type="compositionally biased region" description="Basic and acidic residues" evidence="2">
    <location>
        <begin position="56"/>
        <end position="66"/>
    </location>
</feature>
<dbReference type="PANTHER" id="PTHR33747">
    <property type="entry name" value="UPF0225 PROTEIN SCO1677"/>
    <property type="match status" value="1"/>
</dbReference>
<dbReference type="InterPro" id="IPR004027">
    <property type="entry name" value="SEC_C_motif"/>
</dbReference>
<dbReference type="AlphaFoldDB" id="A0A645JP76"/>
<dbReference type="Pfam" id="PF02810">
    <property type="entry name" value="SEC-C"/>
    <property type="match status" value="1"/>
</dbReference>
<feature type="domain" description="SecA Wing/Scaffold" evidence="3">
    <location>
        <begin position="1"/>
        <end position="48"/>
    </location>
</feature>
<feature type="region of interest" description="Disordered" evidence="2">
    <location>
        <begin position="56"/>
        <end position="87"/>
    </location>
</feature>
<evidence type="ECO:0000256" key="1">
    <source>
        <dbReference type="ARBA" id="ARBA00022490"/>
    </source>
</evidence>
<dbReference type="PANTHER" id="PTHR33747:SF1">
    <property type="entry name" value="ADENYLATE CYCLASE-ASSOCIATED CAP C-TERMINAL DOMAIN-CONTAINING PROTEIN"/>
    <property type="match status" value="1"/>
</dbReference>
<dbReference type="GO" id="GO:0016020">
    <property type="term" value="C:membrane"/>
    <property type="evidence" value="ECO:0007669"/>
    <property type="project" value="InterPro"/>
</dbReference>
<sequence length="108" mass="12367">MDELRKGINLRAYANTKPIDAYKQEGFDMFENMIAAIQTDTVRRIFTVRIRQNEEVKRERVARESGDNVGGDDSVKKEPRKVKKVGRNDPCPCGSGLKYKKCCGRNEK</sequence>
<dbReference type="GO" id="GO:0017038">
    <property type="term" value="P:protein import"/>
    <property type="evidence" value="ECO:0007669"/>
    <property type="project" value="InterPro"/>
</dbReference>
<reference evidence="4" key="1">
    <citation type="submission" date="2019-08" db="EMBL/GenBank/DDBJ databases">
        <authorList>
            <person name="Kucharzyk K."/>
            <person name="Murdoch R.W."/>
            <person name="Higgins S."/>
            <person name="Loffler F."/>
        </authorList>
    </citation>
    <scope>NUCLEOTIDE SEQUENCE</scope>
</reference>
<comment type="caution">
    <text evidence="4">The sequence shown here is derived from an EMBL/GenBank/DDBJ whole genome shotgun (WGS) entry which is preliminary data.</text>
</comment>
<dbReference type="InterPro" id="IPR036266">
    <property type="entry name" value="SecA_Wing/Scaffold_sf"/>
</dbReference>
<accession>A0A645JP76</accession>
<gene>
    <name evidence="4" type="primary">secA_57</name>
    <name evidence="4" type="ORF">SDC9_212906</name>
</gene>
<dbReference type="SUPFAM" id="SSF81886">
    <property type="entry name" value="Helical scaffold and wing domains of SecA"/>
    <property type="match status" value="1"/>
</dbReference>
<dbReference type="Pfam" id="PF07516">
    <property type="entry name" value="SecA_SW"/>
    <property type="match status" value="1"/>
</dbReference>
<proteinExistence type="predicted"/>